<dbReference type="GO" id="GO:0030246">
    <property type="term" value="F:carbohydrate binding"/>
    <property type="evidence" value="ECO:0007669"/>
    <property type="project" value="InterPro"/>
</dbReference>
<dbReference type="OrthoDB" id="9786766at2"/>
<gene>
    <name evidence="2" type="ORF">FGF67_04985</name>
</gene>
<evidence type="ECO:0000313" key="3">
    <source>
        <dbReference type="Proteomes" id="UP000308713"/>
    </source>
</evidence>
<dbReference type="Gene3D" id="2.60.40.1190">
    <property type="match status" value="1"/>
</dbReference>
<comment type="caution">
    <text evidence="2">The sequence shown here is derived from an EMBL/GenBank/DDBJ whole genome shotgun (WGS) entry which is preliminary data.</text>
</comment>
<dbReference type="EMBL" id="VDCS01000004">
    <property type="protein sequence ID" value="TNJ45740.1"/>
    <property type="molecule type" value="Genomic_DNA"/>
</dbReference>
<feature type="domain" description="Carbohydrate-binding" evidence="1">
    <location>
        <begin position="48"/>
        <end position="255"/>
    </location>
</feature>
<name>A0A5C4SPD5_9FLAO</name>
<accession>A0A5C4SPD5</accession>
<dbReference type="PANTHER" id="PTHR35532:SF5">
    <property type="entry name" value="CARBOHYDRATE-BINDING DOMAIN-CONTAINING PROTEIN"/>
    <property type="match status" value="1"/>
</dbReference>
<proteinExistence type="predicted"/>
<sequence>MKKTIAQAILFTSFFFISISFCVAQAYELSLDNRPIFSAKKTTNKITVDGLADEKDWQKTEARTLNYFYLTQQPYDKQKTTFRMLWDDETLYLLFECEDKYLTSSEKERDGEPYLDDCAEFFVIPAPKSTIAHFCFEINLYETKNDVLYINNFYENQDTAIKAYNPNYQVKVTYEGTMNNNDDVDNGWIMELAIPIKALSRTSELYPIKTGTRWAFTALRQERNELEIGRRVISTIFPIEDISKKVHQPNTFGIVEFID</sequence>
<dbReference type="SUPFAM" id="SSF49344">
    <property type="entry name" value="CBD9-like"/>
    <property type="match status" value="1"/>
</dbReference>
<keyword evidence="3" id="KW-1185">Reference proteome</keyword>
<dbReference type="PANTHER" id="PTHR35532">
    <property type="entry name" value="SIMILAR TO POLYHYDROXYALKANOATE DEPOLYMERASE"/>
    <property type="match status" value="1"/>
</dbReference>
<dbReference type="InterPro" id="IPR010502">
    <property type="entry name" value="Carb-bd_dom_fam9"/>
</dbReference>
<dbReference type="Pfam" id="PF06452">
    <property type="entry name" value="CBM9_1"/>
    <property type="match status" value="1"/>
</dbReference>
<dbReference type="Proteomes" id="UP000308713">
    <property type="component" value="Unassembled WGS sequence"/>
</dbReference>
<dbReference type="RefSeq" id="WP_139695383.1">
    <property type="nucleotide sequence ID" value="NZ_CP074074.1"/>
</dbReference>
<protein>
    <recommendedName>
        <fullName evidence="1">Carbohydrate-binding domain-containing protein</fullName>
    </recommendedName>
</protein>
<evidence type="ECO:0000313" key="2">
    <source>
        <dbReference type="EMBL" id="TNJ45740.1"/>
    </source>
</evidence>
<dbReference type="GO" id="GO:0004553">
    <property type="term" value="F:hydrolase activity, hydrolyzing O-glycosyl compounds"/>
    <property type="evidence" value="ECO:0007669"/>
    <property type="project" value="InterPro"/>
</dbReference>
<dbReference type="AlphaFoldDB" id="A0A5C4SPD5"/>
<reference evidence="2 3" key="1">
    <citation type="submission" date="2019-05" db="EMBL/GenBank/DDBJ databases">
        <title>Tamlana fucoidanivorans sp. nov., isolated from the surface of algae collected from Fujian province in China.</title>
        <authorList>
            <person name="Li J."/>
        </authorList>
    </citation>
    <scope>NUCLEOTIDE SEQUENCE [LARGE SCALE GENOMIC DNA]</scope>
    <source>
        <strain evidence="2 3">CW2-9</strain>
    </source>
</reference>
<organism evidence="2 3">
    <name type="scientific">Allotamlana fucoidanivorans</name>
    <dbReference type="NCBI Taxonomy" id="2583814"/>
    <lineage>
        <taxon>Bacteria</taxon>
        <taxon>Pseudomonadati</taxon>
        <taxon>Bacteroidota</taxon>
        <taxon>Flavobacteriia</taxon>
        <taxon>Flavobacteriales</taxon>
        <taxon>Flavobacteriaceae</taxon>
        <taxon>Allotamlana</taxon>
    </lineage>
</organism>
<dbReference type="GO" id="GO:0016052">
    <property type="term" value="P:carbohydrate catabolic process"/>
    <property type="evidence" value="ECO:0007669"/>
    <property type="project" value="InterPro"/>
</dbReference>
<dbReference type="CDD" id="cd09620">
    <property type="entry name" value="CBM9_like_3"/>
    <property type="match status" value="1"/>
</dbReference>
<evidence type="ECO:0000259" key="1">
    <source>
        <dbReference type="Pfam" id="PF06452"/>
    </source>
</evidence>